<reference evidence="10" key="1">
    <citation type="submission" date="2021-11" db="EMBL/GenBank/DDBJ databases">
        <title>Draft genome sequence of Alcaligenes endophyticus type strain CCUG 75668T.</title>
        <authorList>
            <person name="Salva-Serra F."/>
            <person name="Duran R.E."/>
            <person name="Seeger M."/>
            <person name="Moore E.R.B."/>
            <person name="Jaen-Luchoro D."/>
        </authorList>
    </citation>
    <scope>NUCLEOTIDE SEQUENCE</scope>
    <source>
        <strain evidence="10">CCUG 75668</strain>
    </source>
</reference>
<evidence type="ECO:0000256" key="6">
    <source>
        <dbReference type="ARBA" id="ARBA00023284"/>
    </source>
</evidence>
<dbReference type="PANTHER" id="PTHR35891">
    <property type="entry name" value="THIOL:DISULFIDE INTERCHANGE PROTEIN DSBA"/>
    <property type="match status" value="1"/>
</dbReference>
<keyword evidence="11" id="KW-1185">Reference proteome</keyword>
<keyword evidence="6" id="KW-0676">Redox-active center</keyword>
<evidence type="ECO:0000256" key="2">
    <source>
        <dbReference type="ARBA" id="ARBA00005791"/>
    </source>
</evidence>
<organism evidence="10 11">
    <name type="scientific">Alcaligenes endophyticus</name>
    <dbReference type="NCBI Taxonomy" id="1929088"/>
    <lineage>
        <taxon>Bacteria</taxon>
        <taxon>Pseudomonadati</taxon>
        <taxon>Pseudomonadota</taxon>
        <taxon>Betaproteobacteria</taxon>
        <taxon>Burkholderiales</taxon>
        <taxon>Alcaligenaceae</taxon>
        <taxon>Alcaligenes</taxon>
    </lineage>
</organism>
<evidence type="ECO:0000313" key="11">
    <source>
        <dbReference type="Proteomes" id="UP001168613"/>
    </source>
</evidence>
<keyword evidence="4 7" id="KW-0574">Periplasm</keyword>
<feature type="domain" description="Thioredoxin" evidence="9">
    <location>
        <begin position="16"/>
        <end position="150"/>
    </location>
</feature>
<evidence type="ECO:0000256" key="5">
    <source>
        <dbReference type="ARBA" id="ARBA00023157"/>
    </source>
</evidence>
<dbReference type="Proteomes" id="UP001168613">
    <property type="component" value="Unassembled WGS sequence"/>
</dbReference>
<name>A0ABT8EF70_9BURK</name>
<keyword evidence="3 8" id="KW-0732">Signal</keyword>
<keyword evidence="5 7" id="KW-1015">Disulfide bond</keyword>
<sequence length="208" mass="22640">MTLKSLLTSIFSIAALSAATLLPATSAQAQDGYTTLSQVLPSDTSGKTEVLEFFSYGCSHCAVLEPKVAAWAKTLPDDVVLHPVPVGFNAGMTDMQKLYYTLVALDRTDLHPEVFKAIHQEKKPLFDLKNMSAWAEKQGLDKTRFEQTFNSFGVATRVNKANQLTQAYMIQGTPSLAIGGQYVTSPSMAKGYDQTITQAQALLKKLGK</sequence>
<dbReference type="InterPro" id="IPR036249">
    <property type="entry name" value="Thioredoxin-like_sf"/>
</dbReference>
<evidence type="ECO:0000256" key="3">
    <source>
        <dbReference type="ARBA" id="ARBA00022729"/>
    </source>
</evidence>
<dbReference type="PIRSF" id="PIRSF001488">
    <property type="entry name" value="Tdi_protein"/>
    <property type="match status" value="1"/>
</dbReference>
<dbReference type="CDD" id="cd03019">
    <property type="entry name" value="DsbA_DsbA"/>
    <property type="match status" value="1"/>
</dbReference>
<dbReference type="InterPro" id="IPR013766">
    <property type="entry name" value="Thioredoxin_domain"/>
</dbReference>
<evidence type="ECO:0000313" key="10">
    <source>
        <dbReference type="EMBL" id="MDN4119899.1"/>
    </source>
</evidence>
<evidence type="ECO:0000256" key="4">
    <source>
        <dbReference type="ARBA" id="ARBA00022764"/>
    </source>
</evidence>
<feature type="signal peptide" evidence="8">
    <location>
        <begin position="1"/>
        <end position="29"/>
    </location>
</feature>
<feature type="chain" id="PRO_5045880644" description="Thiol:disulfide interchange protein" evidence="8">
    <location>
        <begin position="30"/>
        <end position="208"/>
    </location>
</feature>
<dbReference type="Gene3D" id="3.40.30.10">
    <property type="entry name" value="Glutaredoxin"/>
    <property type="match status" value="1"/>
</dbReference>
<accession>A0ABT8EF70</accession>
<dbReference type="InterPro" id="IPR023205">
    <property type="entry name" value="DsbA/DsbL"/>
</dbReference>
<dbReference type="InterPro" id="IPR050824">
    <property type="entry name" value="Thiol_disulfide_DsbA"/>
</dbReference>
<comment type="caution">
    <text evidence="10">The sequence shown here is derived from an EMBL/GenBank/DDBJ whole genome shotgun (WGS) entry which is preliminary data.</text>
</comment>
<evidence type="ECO:0000256" key="1">
    <source>
        <dbReference type="ARBA" id="ARBA00004418"/>
    </source>
</evidence>
<protein>
    <recommendedName>
        <fullName evidence="7">Thiol:disulfide interchange protein</fullName>
    </recommendedName>
</protein>
<dbReference type="Pfam" id="PF01323">
    <property type="entry name" value="DSBA"/>
    <property type="match status" value="1"/>
</dbReference>
<evidence type="ECO:0000259" key="9">
    <source>
        <dbReference type="PROSITE" id="PS51352"/>
    </source>
</evidence>
<evidence type="ECO:0000256" key="7">
    <source>
        <dbReference type="PIRNR" id="PIRNR001488"/>
    </source>
</evidence>
<comment type="similarity">
    <text evidence="2">Belongs to the thioredoxin family. DsbA subfamily.</text>
</comment>
<gene>
    <name evidence="10" type="ORF">LMS43_01220</name>
</gene>
<dbReference type="EMBL" id="JAJHNU010000001">
    <property type="protein sequence ID" value="MDN4119899.1"/>
    <property type="molecule type" value="Genomic_DNA"/>
</dbReference>
<dbReference type="SUPFAM" id="SSF52833">
    <property type="entry name" value="Thioredoxin-like"/>
    <property type="match status" value="1"/>
</dbReference>
<dbReference type="PROSITE" id="PS51352">
    <property type="entry name" value="THIOREDOXIN_2"/>
    <property type="match status" value="1"/>
</dbReference>
<dbReference type="RefSeq" id="WP_266122763.1">
    <property type="nucleotide sequence ID" value="NZ_JAJHNU010000001.1"/>
</dbReference>
<dbReference type="InterPro" id="IPR001853">
    <property type="entry name" value="DSBA-like_thioredoxin_dom"/>
</dbReference>
<dbReference type="PANTHER" id="PTHR35891:SF3">
    <property type="entry name" value="THIOL:DISULFIDE INTERCHANGE PROTEIN DSBL"/>
    <property type="match status" value="1"/>
</dbReference>
<comment type="subcellular location">
    <subcellularLocation>
        <location evidence="1 7">Periplasm</location>
    </subcellularLocation>
</comment>
<evidence type="ECO:0000256" key="8">
    <source>
        <dbReference type="SAM" id="SignalP"/>
    </source>
</evidence>
<proteinExistence type="inferred from homology"/>